<dbReference type="EMBL" id="CALYLO010000006">
    <property type="protein sequence ID" value="CAH8247304.1"/>
    <property type="molecule type" value="Genomic_DNA"/>
</dbReference>
<comment type="caution">
    <text evidence="2">The sequence shown here is derived from an EMBL/GenBank/DDBJ whole genome shotgun (WGS) entry which is preliminary data.</text>
</comment>
<dbReference type="Proteomes" id="UP001154322">
    <property type="component" value="Unassembled WGS sequence"/>
</dbReference>
<organism evidence="2 3">
    <name type="scientific">Paenibacillus melissococcoides</name>
    <dbReference type="NCBI Taxonomy" id="2912268"/>
    <lineage>
        <taxon>Bacteria</taxon>
        <taxon>Bacillati</taxon>
        <taxon>Bacillota</taxon>
        <taxon>Bacilli</taxon>
        <taxon>Bacillales</taxon>
        <taxon>Paenibacillaceae</taxon>
        <taxon>Paenibacillus</taxon>
    </lineage>
</organism>
<keyword evidence="1" id="KW-0812">Transmembrane</keyword>
<keyword evidence="1" id="KW-1133">Transmembrane helix</keyword>
<evidence type="ECO:0000256" key="1">
    <source>
        <dbReference type="SAM" id="Phobius"/>
    </source>
</evidence>
<reference evidence="2" key="1">
    <citation type="submission" date="2022-06" db="EMBL/GenBank/DDBJ databases">
        <authorList>
            <person name="Dietemann V."/>
            <person name="Ory F."/>
            <person name="Dainat B."/>
            <person name="Oberhansli S."/>
        </authorList>
    </citation>
    <scope>NUCLEOTIDE SEQUENCE</scope>
    <source>
        <strain evidence="2">Ena-SAMPLE-TAB-26-04-2022-14:26:32:270-5432</strain>
    </source>
</reference>
<protein>
    <recommendedName>
        <fullName evidence="4">DUF4190 domain-containing protein</fullName>
    </recommendedName>
</protein>
<name>A0ABM9G652_9BACL</name>
<evidence type="ECO:0008006" key="4">
    <source>
        <dbReference type="Google" id="ProtNLM"/>
    </source>
</evidence>
<feature type="transmembrane region" description="Helical" evidence="1">
    <location>
        <begin position="69"/>
        <end position="90"/>
    </location>
</feature>
<keyword evidence="3" id="KW-1185">Reference proteome</keyword>
<evidence type="ECO:0000313" key="3">
    <source>
        <dbReference type="Proteomes" id="UP001154322"/>
    </source>
</evidence>
<proteinExistence type="predicted"/>
<gene>
    <name evidence="2" type="ORF">WJ0W_004538</name>
</gene>
<sequence length="98" mass="11043">MTGTEGPEKGRPIWRTALTLASYSFLCGTLVGFYAFLNFPLNIICSLGAILLGIRFFKRNPTKGMRIGLILLSILFYFIFVFMMSVYLYMQQMPAPAA</sequence>
<evidence type="ECO:0000313" key="2">
    <source>
        <dbReference type="EMBL" id="CAH8247304.1"/>
    </source>
</evidence>
<feature type="transmembrane region" description="Helical" evidence="1">
    <location>
        <begin position="39"/>
        <end position="57"/>
    </location>
</feature>
<dbReference type="RefSeq" id="WP_249724688.1">
    <property type="nucleotide sequence ID" value="NZ_AP031286.1"/>
</dbReference>
<accession>A0ABM9G652</accession>
<keyword evidence="1" id="KW-0472">Membrane</keyword>